<dbReference type="Pfam" id="PF03567">
    <property type="entry name" value="Sulfotransfer_2"/>
    <property type="match status" value="1"/>
</dbReference>
<dbReference type="InterPro" id="IPR027417">
    <property type="entry name" value="P-loop_NTPase"/>
</dbReference>
<dbReference type="RefSeq" id="WP_271341713.1">
    <property type="nucleotide sequence ID" value="NZ_JAQKAB010000011.1"/>
</dbReference>
<accession>A0ABT4X6G6</accession>
<dbReference type="PANTHER" id="PTHR32301:SF6">
    <property type="entry name" value="GOLVESIN-RELATED"/>
    <property type="match status" value="1"/>
</dbReference>
<organism evidence="2 3">
    <name type="scientific">Bacillus changyiensis</name>
    <dbReference type="NCBI Taxonomy" id="3004103"/>
    <lineage>
        <taxon>Bacteria</taxon>
        <taxon>Bacillati</taxon>
        <taxon>Bacillota</taxon>
        <taxon>Bacilli</taxon>
        <taxon>Bacillales</taxon>
        <taxon>Bacillaceae</taxon>
        <taxon>Bacillus</taxon>
    </lineage>
</organism>
<sequence>MNKNKRLVFVHIPKTAGSSLNLFIYQNYSRDECVLVSNPNETPQINEHIKCILGHNLYGQHQELGPCHYITMFRDPIDRVISNYFYLKDVLHYNHLGSLEEFAQSAERSNLQTRFVTGGQVDLEQAIINLDHFTFYGITEVFQPSLFLLKEIMGWKNMNCPKVNVNTKKPTKEFIPKKTIKKIEQANQLDIQLYQVAKKNFENRLQSLDHNMKIELQKWTT</sequence>
<evidence type="ECO:0000256" key="1">
    <source>
        <dbReference type="SAM" id="Coils"/>
    </source>
</evidence>
<evidence type="ECO:0000313" key="2">
    <source>
        <dbReference type="EMBL" id="MDA7027885.1"/>
    </source>
</evidence>
<dbReference type="Gene3D" id="3.40.50.300">
    <property type="entry name" value="P-loop containing nucleotide triphosphate hydrolases"/>
    <property type="match status" value="1"/>
</dbReference>
<dbReference type="InterPro" id="IPR053259">
    <property type="entry name" value="Golvesin-related_Golgi"/>
</dbReference>
<proteinExistence type="predicted"/>
<dbReference type="EMBL" id="JAQKAB010000011">
    <property type="protein sequence ID" value="MDA7027885.1"/>
    <property type="molecule type" value="Genomic_DNA"/>
</dbReference>
<dbReference type="PANTHER" id="PTHR32301">
    <property type="entry name" value="COUNTIN RECEPTOR CNR3-RELATED"/>
    <property type="match status" value="1"/>
</dbReference>
<feature type="coiled-coil region" evidence="1">
    <location>
        <begin position="191"/>
        <end position="218"/>
    </location>
</feature>
<keyword evidence="3" id="KW-1185">Reference proteome</keyword>
<dbReference type="InterPro" id="IPR005331">
    <property type="entry name" value="Sulfotransferase"/>
</dbReference>
<dbReference type="SUPFAM" id="SSF52540">
    <property type="entry name" value="P-loop containing nucleoside triphosphate hydrolases"/>
    <property type="match status" value="1"/>
</dbReference>
<comment type="caution">
    <text evidence="2">The sequence shown here is derived from an EMBL/GenBank/DDBJ whole genome shotgun (WGS) entry which is preliminary data.</text>
</comment>
<evidence type="ECO:0000313" key="3">
    <source>
        <dbReference type="Proteomes" id="UP001211894"/>
    </source>
</evidence>
<protein>
    <submittedName>
        <fullName evidence="2">Sulfotransferase family 2 domain-containing protein</fullName>
    </submittedName>
</protein>
<name>A0ABT4X6G6_9BACI</name>
<keyword evidence="1" id="KW-0175">Coiled coil</keyword>
<gene>
    <name evidence="2" type="ORF">PJ311_15015</name>
</gene>
<reference evidence="2 3" key="1">
    <citation type="submission" date="2023-01" db="EMBL/GenBank/DDBJ databases">
        <title>Bacillus changyiensis sp. nov., isolated from a coastal deposit.</title>
        <authorList>
            <person name="Xiao G."/>
            <person name="Lai Q."/>
            <person name="Hu Z."/>
            <person name="Shao Z."/>
        </authorList>
    </citation>
    <scope>NUCLEOTIDE SEQUENCE [LARGE SCALE GENOMIC DNA]</scope>
    <source>
        <strain evidence="2 3">CLL-7-23</strain>
    </source>
</reference>
<dbReference type="Proteomes" id="UP001211894">
    <property type="component" value="Unassembled WGS sequence"/>
</dbReference>